<evidence type="ECO:0000313" key="1">
    <source>
        <dbReference type="EMBL" id="HJG86689.1"/>
    </source>
</evidence>
<protein>
    <recommendedName>
        <fullName evidence="3">NACHT domain-containing protein</fullName>
    </recommendedName>
</protein>
<gene>
    <name evidence="1" type="ORF">K8V01_06680</name>
</gene>
<evidence type="ECO:0008006" key="3">
    <source>
        <dbReference type="Google" id="ProtNLM"/>
    </source>
</evidence>
<organism evidence="1 2">
    <name type="scientific">Pseudoflavonifractor capillosus</name>
    <dbReference type="NCBI Taxonomy" id="106588"/>
    <lineage>
        <taxon>Bacteria</taxon>
        <taxon>Bacillati</taxon>
        <taxon>Bacillota</taxon>
        <taxon>Clostridia</taxon>
        <taxon>Eubacteriales</taxon>
        <taxon>Oscillospiraceae</taxon>
        <taxon>Pseudoflavonifractor</taxon>
    </lineage>
</organism>
<reference evidence="1" key="1">
    <citation type="journal article" date="2021" name="PeerJ">
        <title>Extensive microbial diversity within the chicken gut microbiome revealed by metagenomics and culture.</title>
        <authorList>
            <person name="Gilroy R."/>
            <person name="Ravi A."/>
            <person name="Getino M."/>
            <person name="Pursley I."/>
            <person name="Horton D.L."/>
            <person name="Alikhan N.F."/>
            <person name="Baker D."/>
            <person name="Gharbi K."/>
            <person name="Hall N."/>
            <person name="Watson M."/>
            <person name="Adriaenssens E.M."/>
            <person name="Foster-Nyarko E."/>
            <person name="Jarju S."/>
            <person name="Secka A."/>
            <person name="Antonio M."/>
            <person name="Oren A."/>
            <person name="Chaudhuri R.R."/>
            <person name="La Ragione R."/>
            <person name="Hildebrand F."/>
            <person name="Pallen M.J."/>
        </authorList>
    </citation>
    <scope>NUCLEOTIDE SEQUENCE</scope>
    <source>
        <strain evidence="1">CHK179-5677</strain>
    </source>
</reference>
<sequence length="1286" mass="143554">MSRKRERSWRERLVSAKKLDAFQENVAADLAKEIARTEDRLRSAPPGGAEELEKELGQYRRALERLHRVGPEPRRHVTLWGLREVLCTGQPPILGAGKSPGMDVLMDWVFGGTVFDIQLLRGEKGLTKKSVQNKLSILQHGCYQYRETGRQEVCREYLDRLLAQYLDQPALRLGQVRDRLDESCARCGFQLDGTAALQIDGLFQGVRRELGRPSVSWQVHGRERALRQLSLLFILALLSEDCYPAPGSPAGRWLAGEGGAQDGPASAVSAPPRWDFSGDGGVFQWNMEEIAEALIPDVTVEGQTFRALPSGEGRPCRTPMEQILERWDAARLFLLCGERDSAVSGAGKTTSLRLLGRYAPQFRPIFVPLSRVYAAYAMRSLQRENGRPRLLTWLALQGIPLPDQAALSGRLLILDGLDEITAPEGIQALCDDLVALCQLPALRIIVSSKLPPEELAAWHLGLRDVANLWRAGVPCRIQTIAPAQRLDYLRRSGQEQPEDSEDLNTPFLLTLYGSTRRFLAGAHAPVFQSVLDRWLPAPAGQGQEALFYRYLCVQICRWCESCPGDDVRSELDAFFLLFALPAVAFRMLAHRVCDSYYVPSAAEPVDSAAVERIIGQSFPAFRQALRYFPQYRRGGLEILSTQGDALTAAGLAAGQAAAVLHRSFDPDTLEWAYHFVNHAMGDNLAMLHLANLFFAAYHQTIKNQGDMEGPFWDCPAHYLPRPVLKGAFGFLCQLFGGEEAVREILQGGPERIPCAGFSGYLLCTLAAELCAAVGLPRQRAWLSAAAGLRAGMDGACSGRIGVEYVVLDLCEQAREFRLEGAFSPGAEAARKAIRVHRDHPEFKNSDGYHSLAKVYLEQVAQILNGRSPGDRALTAVPPEERALADQVWSALHTLAARGSDWPETDPVLGRLLPQSRPVLPALLALADRARLRLEHYQSRDWMGSGTVKFLVECSYTAKLLSIYAAFHEGASGPALNMLGCFCENQQELLENSPGLAFFQQNPDLHSPIPREALFDGAHALHAWQLYLRIYQIQRGLQPYSARCLADLLLRRQVRLSGTGEALPGPGRDRDWNQAELDFLWEATNRSCTSGRKGFQLCRIRFLNELLERQTPELYVHGAIRDRAALGQELERRYRREWEDCQCGPRLRREAGYAPDLFTIMLLAEYGPLRPVPLDVEAWKSAIRVFFQQQIPTAAGLEKKLSDALRDPRNRNTDPAALRAALWAGLSRVHYTTGYHLGMDGLRLHWERLSRLTRVSPEFQTLFRGQGTLEWQQAAERLTEAEILSET</sequence>
<reference evidence="1" key="2">
    <citation type="submission" date="2021-09" db="EMBL/GenBank/DDBJ databases">
        <authorList>
            <person name="Gilroy R."/>
        </authorList>
    </citation>
    <scope>NUCLEOTIDE SEQUENCE</scope>
    <source>
        <strain evidence="1">CHK179-5677</strain>
    </source>
</reference>
<dbReference type="RefSeq" id="WP_295368435.1">
    <property type="nucleotide sequence ID" value="NZ_DYUC01000064.1"/>
</dbReference>
<accession>A0A921MMR4</accession>
<name>A0A921MMR4_9FIRM</name>
<evidence type="ECO:0000313" key="2">
    <source>
        <dbReference type="Proteomes" id="UP000760668"/>
    </source>
</evidence>
<proteinExistence type="predicted"/>
<dbReference type="EMBL" id="DYUC01000064">
    <property type="protein sequence ID" value="HJG86689.1"/>
    <property type="molecule type" value="Genomic_DNA"/>
</dbReference>
<dbReference type="Proteomes" id="UP000760668">
    <property type="component" value="Unassembled WGS sequence"/>
</dbReference>
<comment type="caution">
    <text evidence="1">The sequence shown here is derived from an EMBL/GenBank/DDBJ whole genome shotgun (WGS) entry which is preliminary data.</text>
</comment>